<evidence type="ECO:0000313" key="5">
    <source>
        <dbReference type="Proteomes" id="UP000004471"/>
    </source>
</evidence>
<evidence type="ECO:0000256" key="2">
    <source>
        <dbReference type="ARBA" id="ARBA00022553"/>
    </source>
</evidence>
<dbReference type="PANTHER" id="PTHR45527">
    <property type="entry name" value="NONRIBOSOMAL PEPTIDE SYNTHETASE"/>
    <property type="match status" value="1"/>
</dbReference>
<dbReference type="PROSITE" id="PS50075">
    <property type="entry name" value="CARRIER"/>
    <property type="match status" value="1"/>
</dbReference>
<protein>
    <submittedName>
        <fullName evidence="4">Amino acid adenylation</fullName>
    </submittedName>
</protein>
<dbReference type="Gene3D" id="3.30.300.30">
    <property type="match status" value="1"/>
</dbReference>
<dbReference type="GO" id="GO:0043041">
    <property type="term" value="P:amino acid activation for nonribosomal peptide biosynthetic process"/>
    <property type="evidence" value="ECO:0007669"/>
    <property type="project" value="TreeGrafter"/>
</dbReference>
<evidence type="ECO:0000259" key="3">
    <source>
        <dbReference type="PROSITE" id="PS50075"/>
    </source>
</evidence>
<dbReference type="Proteomes" id="UP000004471">
    <property type="component" value="Unassembled WGS sequence"/>
</dbReference>
<gene>
    <name evidence="4" type="ORF">PSYJA_30956</name>
</gene>
<dbReference type="Pfam" id="PF13193">
    <property type="entry name" value="AMP-binding_C"/>
    <property type="match status" value="1"/>
</dbReference>
<reference evidence="4 5" key="1">
    <citation type="journal article" date="2011" name="PLoS Pathog.">
        <title>Dynamic evolution of pathogenicity revealed by sequencing and comparative genomics of 19 Pseudomonas syringae isolates.</title>
        <authorList>
            <person name="Baltrus D.A."/>
            <person name="Nishimura M.T."/>
            <person name="Romanchuk A."/>
            <person name="Chang J.H."/>
            <person name="Mukhtar M.S."/>
            <person name="Cherkis K."/>
            <person name="Roach J."/>
            <person name="Grant S.R."/>
            <person name="Jones C.D."/>
            <person name="Dangl J.L."/>
        </authorList>
    </citation>
    <scope>NUCLEOTIDE SEQUENCE [LARGE SCALE GENOMIC DNA]</scope>
    <source>
        <strain evidence="5">M301072PT</strain>
    </source>
</reference>
<keyword evidence="2" id="KW-0597">Phosphoprotein</keyword>
<accession>F3FSD7</accession>
<dbReference type="GO" id="GO:0005737">
    <property type="term" value="C:cytoplasm"/>
    <property type="evidence" value="ECO:0007669"/>
    <property type="project" value="TreeGrafter"/>
</dbReference>
<dbReference type="GO" id="GO:0031177">
    <property type="term" value="F:phosphopantetheine binding"/>
    <property type="evidence" value="ECO:0007669"/>
    <property type="project" value="TreeGrafter"/>
</dbReference>
<feature type="domain" description="Carrier" evidence="3">
    <location>
        <begin position="142"/>
        <end position="179"/>
    </location>
</feature>
<dbReference type="FunFam" id="3.30.300.30:FF:000010">
    <property type="entry name" value="Enterobactin synthetase component F"/>
    <property type="match status" value="1"/>
</dbReference>
<name>F3FSD7_PSESX</name>
<organism evidence="4 5">
    <name type="scientific">Pseudomonas syringae pv. japonica str. M301072</name>
    <dbReference type="NCBI Taxonomy" id="629262"/>
    <lineage>
        <taxon>Bacteria</taxon>
        <taxon>Pseudomonadati</taxon>
        <taxon>Pseudomonadota</taxon>
        <taxon>Gammaproteobacteria</taxon>
        <taxon>Pseudomonadales</taxon>
        <taxon>Pseudomonadaceae</taxon>
        <taxon>Pseudomonas</taxon>
        <taxon>Pseudomonas syringae</taxon>
    </lineage>
</organism>
<dbReference type="EMBL" id="AEAH01001455">
    <property type="protein sequence ID" value="EGH33129.1"/>
    <property type="molecule type" value="Genomic_DNA"/>
</dbReference>
<dbReference type="InterPro" id="IPR036736">
    <property type="entry name" value="ACP-like_sf"/>
</dbReference>
<proteinExistence type="predicted"/>
<dbReference type="HOGENOM" id="CLU_000022_2_14_6"/>
<dbReference type="InterPro" id="IPR009081">
    <property type="entry name" value="PP-bd_ACP"/>
</dbReference>
<keyword evidence="1" id="KW-0596">Phosphopantetheine</keyword>
<evidence type="ECO:0000256" key="1">
    <source>
        <dbReference type="ARBA" id="ARBA00022450"/>
    </source>
</evidence>
<dbReference type="PANTHER" id="PTHR45527:SF1">
    <property type="entry name" value="FATTY ACID SYNTHASE"/>
    <property type="match status" value="1"/>
</dbReference>
<dbReference type="Gene3D" id="1.10.1200.10">
    <property type="entry name" value="ACP-like"/>
    <property type="match status" value="1"/>
</dbReference>
<dbReference type="InterPro" id="IPR045851">
    <property type="entry name" value="AMP-bd_C_sf"/>
</dbReference>
<dbReference type="InterPro" id="IPR025110">
    <property type="entry name" value="AMP-bd_C"/>
</dbReference>
<evidence type="ECO:0000313" key="4">
    <source>
        <dbReference type="EMBL" id="EGH33129.1"/>
    </source>
</evidence>
<feature type="non-terminal residue" evidence="4">
    <location>
        <position position="179"/>
    </location>
</feature>
<dbReference type="AlphaFoldDB" id="F3FSD7"/>
<sequence>MSAPHAHVCTRPATWVAGRRDGKIVYLGRNDDQIKIRGFRIELGEIEARLGQYPGLRDTAVLAREDLPGEKRLVAYFSVQKGEAAPEADQMRLHLQALLPDYMIPAAYVHLEKLPVSPNGKLDRRALPQPSADAFVSRDYQAPLGDTETTLAALWCEVLSVERVGRQDHFFELGGHSLL</sequence>
<dbReference type="SUPFAM" id="SSF56801">
    <property type="entry name" value="Acetyl-CoA synthetase-like"/>
    <property type="match status" value="1"/>
</dbReference>
<dbReference type="GO" id="GO:0044550">
    <property type="term" value="P:secondary metabolite biosynthetic process"/>
    <property type="evidence" value="ECO:0007669"/>
    <property type="project" value="TreeGrafter"/>
</dbReference>
<comment type="caution">
    <text evidence="4">The sequence shown here is derived from an EMBL/GenBank/DDBJ whole genome shotgun (WGS) entry which is preliminary data.</text>
</comment>